<accession>A0A1N7E337</accession>
<keyword evidence="1" id="KW-0472">Membrane</keyword>
<keyword evidence="1" id="KW-1133">Transmembrane helix</keyword>
<proteinExistence type="predicted"/>
<protein>
    <recommendedName>
        <fullName evidence="2">DUF7305 domain-containing protein</fullName>
    </recommendedName>
</protein>
<keyword evidence="1" id="KW-0812">Transmembrane</keyword>
<gene>
    <name evidence="3" type="ORF">SAMN05421809_2422</name>
</gene>
<keyword evidence="4" id="KW-1185">Reference proteome</keyword>
<evidence type="ECO:0000259" key="2">
    <source>
        <dbReference type="Pfam" id="PF23981"/>
    </source>
</evidence>
<dbReference type="Pfam" id="PF23960">
    <property type="entry name" value="DUF7289"/>
    <property type="match status" value="1"/>
</dbReference>
<dbReference type="RefSeq" id="WP_076582179.1">
    <property type="nucleotide sequence ID" value="NZ_CP019327.1"/>
</dbReference>
<dbReference type="Pfam" id="PF23981">
    <property type="entry name" value="DUF7305"/>
    <property type="match status" value="1"/>
</dbReference>
<sequence length="494" mass="52729">MTVQSGDQSLPSSLRGQSTVLGIVLLIGMVAVGSTALFLVAVDSTESIEHESEQDRIENGFIELGHQMASASSGNDVTQSLNLDVGDEGTVASKDTGNIHIQGEDVDTNVSIGAIEYESNNGEKVAYQAGGVFHETMDETQVKSSPPIHYDDQTLSFPIVELAEEGDLNSGDISLEHEETENIHNPNTVEGETVSINVTSQYYLGWKEHFEQTVGDEGDAVQDYGQINESHGYVDVEFGLTSVEAVFENAVVTDEKPPSGDAGGIHGTSLYGDDVNISNIDSQVTSAIADANESHDSLSESESQISSGDYYVNGDLDNDDYNLDTIDISNGNVSVFVDGSINVSEDIQVTGWEEGNEAQIYTTGDLAIDGDNGMYVGESAYSPGNPGGEGDQENIHAKHLQIYGTSDFRLDMSGNDHYEGIIYAPGGTVTSGGTPTIYGSVVVGEIESIDGASEIIHDNDLDDSFEPRMQSGGQIPPEITYLNVVKHELTVEQN</sequence>
<reference evidence="3 4" key="1">
    <citation type="submission" date="2017-01" db="EMBL/GenBank/DDBJ databases">
        <authorList>
            <person name="Mah S.A."/>
            <person name="Swanson W.J."/>
            <person name="Moy G.W."/>
            <person name="Vacquier V.D."/>
        </authorList>
    </citation>
    <scope>NUCLEOTIDE SEQUENCE [LARGE SCALE GENOMIC DNA]</scope>
    <source>
        <strain evidence="3 4">CGMCC 1.8909</strain>
    </source>
</reference>
<dbReference type="InterPro" id="IPR055713">
    <property type="entry name" value="DUF7289"/>
</dbReference>
<dbReference type="GeneID" id="30955614"/>
<organism evidence="3 4">
    <name type="scientific">Natronorubrum daqingense</name>
    <dbReference type="NCBI Taxonomy" id="588898"/>
    <lineage>
        <taxon>Archaea</taxon>
        <taxon>Methanobacteriati</taxon>
        <taxon>Methanobacteriota</taxon>
        <taxon>Stenosarchaea group</taxon>
        <taxon>Halobacteria</taxon>
        <taxon>Halobacteriales</taxon>
        <taxon>Natrialbaceae</taxon>
        <taxon>Natronorubrum</taxon>
    </lineage>
</organism>
<evidence type="ECO:0000313" key="3">
    <source>
        <dbReference type="EMBL" id="SIR82451.1"/>
    </source>
</evidence>
<name>A0A1N7E337_9EURY</name>
<evidence type="ECO:0000256" key="1">
    <source>
        <dbReference type="SAM" id="Phobius"/>
    </source>
</evidence>
<dbReference type="InterPro" id="IPR055729">
    <property type="entry name" value="DUF7305"/>
</dbReference>
<evidence type="ECO:0000313" key="4">
    <source>
        <dbReference type="Proteomes" id="UP000185687"/>
    </source>
</evidence>
<dbReference type="AlphaFoldDB" id="A0A1N7E337"/>
<dbReference type="Proteomes" id="UP000185687">
    <property type="component" value="Unassembled WGS sequence"/>
</dbReference>
<dbReference type="OrthoDB" id="148042at2157"/>
<feature type="transmembrane region" description="Helical" evidence="1">
    <location>
        <begin position="20"/>
        <end position="42"/>
    </location>
</feature>
<feature type="domain" description="DUF7305" evidence="2">
    <location>
        <begin position="273"/>
        <end position="463"/>
    </location>
</feature>
<dbReference type="EMBL" id="FTNP01000003">
    <property type="protein sequence ID" value="SIR82451.1"/>
    <property type="molecule type" value="Genomic_DNA"/>
</dbReference>